<feature type="domain" description="Methyltransferase type 11" evidence="2">
    <location>
        <begin position="68"/>
        <end position="166"/>
    </location>
</feature>
<dbReference type="SUPFAM" id="SSF53335">
    <property type="entry name" value="S-adenosyl-L-methionine-dependent methyltransferases"/>
    <property type="match status" value="1"/>
</dbReference>
<evidence type="ECO:0000313" key="3">
    <source>
        <dbReference type="EMBL" id="OGM06431.1"/>
    </source>
</evidence>
<gene>
    <name evidence="3" type="ORF">A2008_13670</name>
</gene>
<evidence type="ECO:0000259" key="2">
    <source>
        <dbReference type="Pfam" id="PF08241"/>
    </source>
</evidence>
<dbReference type="PANTHER" id="PTHR44068:SF11">
    <property type="entry name" value="GERANYL DIPHOSPHATE 2-C-METHYLTRANSFERASE"/>
    <property type="match status" value="1"/>
</dbReference>
<organism evidence="3 4">
    <name type="scientific">Candidatus Wallbacteria bacterium GWC2_49_35</name>
    <dbReference type="NCBI Taxonomy" id="1817813"/>
    <lineage>
        <taxon>Bacteria</taxon>
        <taxon>Candidatus Walliibacteriota</taxon>
    </lineage>
</organism>
<reference evidence="3 4" key="1">
    <citation type="journal article" date="2016" name="Nat. Commun.">
        <title>Thousands of microbial genomes shed light on interconnected biogeochemical processes in an aquifer system.</title>
        <authorList>
            <person name="Anantharaman K."/>
            <person name="Brown C.T."/>
            <person name="Hug L.A."/>
            <person name="Sharon I."/>
            <person name="Castelle C.J."/>
            <person name="Probst A.J."/>
            <person name="Thomas B.C."/>
            <person name="Singh A."/>
            <person name="Wilkins M.J."/>
            <person name="Karaoz U."/>
            <person name="Brodie E.L."/>
            <person name="Williams K.H."/>
            <person name="Hubbard S.S."/>
            <person name="Banfield J.F."/>
        </authorList>
    </citation>
    <scope>NUCLEOTIDE SEQUENCE [LARGE SCALE GENOMIC DNA]</scope>
</reference>
<proteinExistence type="predicted"/>
<dbReference type="CDD" id="cd02440">
    <property type="entry name" value="AdoMet_MTases"/>
    <property type="match status" value="1"/>
</dbReference>
<name>A0A1F7WUE0_9BACT</name>
<dbReference type="InterPro" id="IPR029063">
    <property type="entry name" value="SAM-dependent_MTases_sf"/>
</dbReference>
<protein>
    <recommendedName>
        <fullName evidence="2">Methyltransferase type 11 domain-containing protein</fullName>
    </recommendedName>
</protein>
<accession>A0A1F7WUE0</accession>
<dbReference type="InterPro" id="IPR013216">
    <property type="entry name" value="Methyltransf_11"/>
</dbReference>
<keyword evidence="1" id="KW-0808">Transferase</keyword>
<dbReference type="EMBL" id="MGFH01000063">
    <property type="protein sequence ID" value="OGM06431.1"/>
    <property type="molecule type" value="Genomic_DNA"/>
</dbReference>
<evidence type="ECO:0000256" key="1">
    <source>
        <dbReference type="ARBA" id="ARBA00022679"/>
    </source>
</evidence>
<dbReference type="STRING" id="1817813.A2008_13670"/>
<dbReference type="Pfam" id="PF08241">
    <property type="entry name" value="Methyltransf_11"/>
    <property type="match status" value="1"/>
</dbReference>
<dbReference type="Gene3D" id="3.40.50.150">
    <property type="entry name" value="Vaccinia Virus protein VP39"/>
    <property type="match status" value="1"/>
</dbReference>
<dbReference type="PANTHER" id="PTHR44068">
    <property type="entry name" value="ZGC:194242"/>
    <property type="match status" value="1"/>
</dbReference>
<sequence>MNKISWEEAVAKIKSDETFKKLVIDSFFDDPVTSAAERFYYGGEWSAARELIAGFFPQNYEPHKMKAIDIGAGRGIASYALARDGWNVTALEPCGSVSVGNRAIQKIIDGFNIKNISISDDYGESLKFANGAFDLVYMRQALHHAAALDKFCSEAARVLKSGGVFIAAREHVLTRKSDLQAFLDAHPLHKYYGGENAYTLEEYRIALEKAGIGRIRVLKTYDSDINLFPDSLESLKKRLGAKIGFNPPAFISGAAMLVLNFLNSAPGRLYTFAGVKL</sequence>
<dbReference type="Proteomes" id="UP000178735">
    <property type="component" value="Unassembled WGS sequence"/>
</dbReference>
<dbReference type="AlphaFoldDB" id="A0A1F7WUE0"/>
<comment type="caution">
    <text evidence="3">The sequence shown here is derived from an EMBL/GenBank/DDBJ whole genome shotgun (WGS) entry which is preliminary data.</text>
</comment>
<dbReference type="GO" id="GO:0008757">
    <property type="term" value="F:S-adenosylmethionine-dependent methyltransferase activity"/>
    <property type="evidence" value="ECO:0007669"/>
    <property type="project" value="InterPro"/>
</dbReference>
<dbReference type="InterPro" id="IPR050447">
    <property type="entry name" value="Erg6_SMT_methyltransf"/>
</dbReference>
<evidence type="ECO:0000313" key="4">
    <source>
        <dbReference type="Proteomes" id="UP000178735"/>
    </source>
</evidence>